<feature type="compositionally biased region" description="Basic and acidic residues" evidence="3">
    <location>
        <begin position="1"/>
        <end position="31"/>
    </location>
</feature>
<dbReference type="Pfam" id="PF25917">
    <property type="entry name" value="BSH_RND"/>
    <property type="match status" value="1"/>
</dbReference>
<evidence type="ECO:0000259" key="5">
    <source>
        <dbReference type="Pfam" id="PF25917"/>
    </source>
</evidence>
<comment type="similarity">
    <text evidence="1">Belongs to the membrane fusion protein (MFP) (TC 8.A.1) family.</text>
</comment>
<evidence type="ECO:0000313" key="7">
    <source>
        <dbReference type="EMBL" id="TMQ47738.1"/>
    </source>
</evidence>
<dbReference type="GO" id="GO:0015562">
    <property type="term" value="F:efflux transmembrane transporter activity"/>
    <property type="evidence" value="ECO:0007669"/>
    <property type="project" value="TreeGrafter"/>
</dbReference>
<proteinExistence type="inferred from homology"/>
<dbReference type="InterPro" id="IPR058636">
    <property type="entry name" value="Beta-barrel_YknX"/>
</dbReference>
<dbReference type="InterPro" id="IPR058624">
    <property type="entry name" value="MdtA-like_HH"/>
</dbReference>
<comment type="caution">
    <text evidence="7">The sequence shown here is derived from an EMBL/GenBank/DDBJ whole genome shotgun (WGS) entry which is preliminary data.</text>
</comment>
<feature type="domain" description="YknX-like beta-barrel" evidence="6">
    <location>
        <begin position="342"/>
        <end position="417"/>
    </location>
</feature>
<feature type="compositionally biased region" description="Gly residues" evidence="3">
    <location>
        <begin position="623"/>
        <end position="636"/>
    </location>
</feature>
<feature type="region of interest" description="Disordered" evidence="3">
    <location>
        <begin position="1"/>
        <end position="77"/>
    </location>
</feature>
<dbReference type="Gene3D" id="1.10.287.470">
    <property type="entry name" value="Helix hairpin bin"/>
    <property type="match status" value="1"/>
</dbReference>
<protein>
    <submittedName>
        <fullName evidence="7">Efflux RND transporter periplasmic adaptor subunit</fullName>
    </submittedName>
</protein>
<feature type="domain" description="Multidrug resistance protein MdtA-like barrel-sandwich hybrid" evidence="5">
    <location>
        <begin position="193"/>
        <end position="331"/>
    </location>
</feature>
<gene>
    <name evidence="7" type="ORF">E6K72_13700</name>
</gene>
<evidence type="ECO:0000256" key="2">
    <source>
        <dbReference type="SAM" id="Coils"/>
    </source>
</evidence>
<feature type="coiled-coil region" evidence="2">
    <location>
        <begin position="233"/>
        <end position="305"/>
    </location>
</feature>
<keyword evidence="2" id="KW-0175">Coiled coil</keyword>
<name>A0A538S8N4_UNCEI</name>
<dbReference type="PANTHER" id="PTHR30469">
    <property type="entry name" value="MULTIDRUG RESISTANCE PROTEIN MDTA"/>
    <property type="match status" value="1"/>
</dbReference>
<feature type="compositionally biased region" description="Basic and acidic residues" evidence="3">
    <location>
        <begin position="58"/>
        <end position="69"/>
    </location>
</feature>
<dbReference type="Pfam" id="PF25876">
    <property type="entry name" value="HH_MFP_RND"/>
    <property type="match status" value="1"/>
</dbReference>
<accession>A0A538S8N4</accession>
<organism evidence="7 8">
    <name type="scientific">Eiseniibacteriota bacterium</name>
    <dbReference type="NCBI Taxonomy" id="2212470"/>
    <lineage>
        <taxon>Bacteria</taxon>
        <taxon>Candidatus Eiseniibacteriota</taxon>
    </lineage>
</organism>
<sequence>MNAVGRDRDRARARAVDQLGDRHHQVEREDVPQDGNDPPHARVGAFAQGVGLRGSRFRNRDRSEAHDGPRTATPQPCRKLNIWPRRHEWYRPRAGESRRHAGRPAMRREQPGAILDRHKSGRAAEGGPAQPHPRGGPLKRWIVVGVVVLAAAAGVWWKSRAKGEAPRYRTATVERGSIRSVVSATGTIQPVVQVQVGSQVSGTVSKLFADFNDRVKQGEVLCQLEPAAFRAREAQAEAAVSHAEAALEEAQRQLKRTNELVKGNYVSQADVEAARVEVDQRAADLKQARAQLQAAAVDLANTTIRAPIDGVVIARTIDIGQTVAASLQAPQLFVIANDLAQMQVETKIDEADIGRIRAGLPVTFTVDAYPDAEFQGSVTQVRLQPIVESGVVTYTTVIRTQNRELKLRPGMTANVSVMVAIKDDVLKVPSAALRFHPPMESAGRRGGQGGGMAMGGAGRPGGAGGAGRGQGELAMRGGDASAATRDAGTGAVAGSGDPGARQHARGDGSWQRGQGEPGGWGGHGAGGRRGMRNGSPDSVAAPAAMTASGTQEVITADPPRLKPGVIYVLRDGKPARIPLMTGIGDGASFEVESDQLNPGDAVIVGLELPIAQNRNLQPPPGMGGPTFRGPGGGRGR</sequence>
<dbReference type="Pfam" id="PF25990">
    <property type="entry name" value="Beta-barrel_YknX"/>
    <property type="match status" value="1"/>
</dbReference>
<dbReference type="Gene3D" id="2.40.50.100">
    <property type="match status" value="1"/>
</dbReference>
<dbReference type="EMBL" id="VBOS01000514">
    <property type="protein sequence ID" value="TMQ47738.1"/>
    <property type="molecule type" value="Genomic_DNA"/>
</dbReference>
<feature type="region of interest" description="Disordered" evidence="3">
    <location>
        <begin position="437"/>
        <end position="551"/>
    </location>
</feature>
<feature type="domain" description="Multidrug resistance protein MdtA-like alpha-helical hairpin" evidence="4">
    <location>
        <begin position="233"/>
        <end position="302"/>
    </location>
</feature>
<feature type="compositionally biased region" description="Gly residues" evidence="3">
    <location>
        <begin position="515"/>
        <end position="528"/>
    </location>
</feature>
<dbReference type="SUPFAM" id="SSF111369">
    <property type="entry name" value="HlyD-like secretion proteins"/>
    <property type="match status" value="1"/>
</dbReference>
<dbReference type="InterPro" id="IPR006143">
    <property type="entry name" value="RND_pump_MFP"/>
</dbReference>
<evidence type="ECO:0000259" key="6">
    <source>
        <dbReference type="Pfam" id="PF25990"/>
    </source>
</evidence>
<feature type="compositionally biased region" description="Gly residues" evidence="3">
    <location>
        <begin position="444"/>
        <end position="470"/>
    </location>
</feature>
<dbReference type="Proteomes" id="UP000317716">
    <property type="component" value="Unassembled WGS sequence"/>
</dbReference>
<dbReference type="AlphaFoldDB" id="A0A538S8N4"/>
<evidence type="ECO:0000256" key="3">
    <source>
        <dbReference type="SAM" id="MobiDB-lite"/>
    </source>
</evidence>
<reference evidence="7 8" key="1">
    <citation type="journal article" date="2019" name="Nat. Microbiol.">
        <title>Mediterranean grassland soil C-N compound turnover is dependent on rainfall and depth, and is mediated by genomically divergent microorganisms.</title>
        <authorList>
            <person name="Diamond S."/>
            <person name="Andeer P.F."/>
            <person name="Li Z."/>
            <person name="Crits-Christoph A."/>
            <person name="Burstein D."/>
            <person name="Anantharaman K."/>
            <person name="Lane K.R."/>
            <person name="Thomas B.C."/>
            <person name="Pan C."/>
            <person name="Northen T.R."/>
            <person name="Banfield J.F."/>
        </authorList>
    </citation>
    <scope>NUCLEOTIDE SEQUENCE [LARGE SCALE GENOMIC DNA]</scope>
    <source>
        <strain evidence="7">WS_2</strain>
    </source>
</reference>
<feature type="region of interest" description="Disordered" evidence="3">
    <location>
        <begin position="613"/>
        <end position="636"/>
    </location>
</feature>
<evidence type="ECO:0000259" key="4">
    <source>
        <dbReference type="Pfam" id="PF25876"/>
    </source>
</evidence>
<dbReference type="GO" id="GO:1990281">
    <property type="term" value="C:efflux pump complex"/>
    <property type="evidence" value="ECO:0007669"/>
    <property type="project" value="TreeGrafter"/>
</dbReference>
<evidence type="ECO:0000256" key="1">
    <source>
        <dbReference type="ARBA" id="ARBA00009477"/>
    </source>
</evidence>
<dbReference type="NCBIfam" id="TIGR01730">
    <property type="entry name" value="RND_mfp"/>
    <property type="match status" value="1"/>
</dbReference>
<dbReference type="Gene3D" id="2.40.30.170">
    <property type="match status" value="1"/>
</dbReference>
<dbReference type="InterPro" id="IPR058625">
    <property type="entry name" value="MdtA-like_BSH"/>
</dbReference>
<evidence type="ECO:0000313" key="8">
    <source>
        <dbReference type="Proteomes" id="UP000317716"/>
    </source>
</evidence>
<dbReference type="PANTHER" id="PTHR30469:SF33">
    <property type="entry name" value="SLR1207 PROTEIN"/>
    <property type="match status" value="1"/>
</dbReference>